<protein>
    <recommendedName>
        <fullName evidence="3">SAP domain-containing protein</fullName>
    </recommendedName>
</protein>
<dbReference type="EMBL" id="JAKGTI010000001">
    <property type="protein sequence ID" value="MCF4098258.1"/>
    <property type="molecule type" value="Genomic_DNA"/>
</dbReference>
<sequence length="62" mass="6837">MSTALPAMADKLTLDGLSDVTRNKLIRDCESSSNESGNKPAICEALEEYLEELDDEDDDDED</sequence>
<gene>
    <name evidence="1" type="ORF">L1I42_07115</name>
</gene>
<dbReference type="RefSeq" id="WP_236113788.1">
    <property type="nucleotide sequence ID" value="NZ_JAKGTI010000001.1"/>
</dbReference>
<organism evidence="1 2">
    <name type="scientific">Maritalea mediterranea</name>
    <dbReference type="NCBI Taxonomy" id="2909667"/>
    <lineage>
        <taxon>Bacteria</taxon>
        <taxon>Pseudomonadati</taxon>
        <taxon>Pseudomonadota</taxon>
        <taxon>Alphaproteobacteria</taxon>
        <taxon>Hyphomicrobiales</taxon>
        <taxon>Devosiaceae</taxon>
        <taxon>Maritalea</taxon>
    </lineage>
</organism>
<evidence type="ECO:0000313" key="2">
    <source>
        <dbReference type="Proteomes" id="UP001201217"/>
    </source>
</evidence>
<keyword evidence="2" id="KW-1185">Reference proteome</keyword>
<reference evidence="1 2" key="1">
    <citation type="submission" date="2022-01" db="EMBL/GenBank/DDBJ databases">
        <title>Maritalea mediterranea sp. nov., isolated from marine plastic residues from the Malva-rosa beach (Valencia, Spain).</title>
        <authorList>
            <person name="Vidal-Verdu A."/>
            <person name="Molina-Menor E."/>
            <person name="Pascual J."/>
            <person name="Pereto J."/>
            <person name="Porcar M."/>
        </authorList>
    </citation>
    <scope>NUCLEOTIDE SEQUENCE [LARGE SCALE GENOMIC DNA]</scope>
    <source>
        <strain evidence="1 2">P4.10X</strain>
    </source>
</reference>
<comment type="caution">
    <text evidence="1">The sequence shown here is derived from an EMBL/GenBank/DDBJ whole genome shotgun (WGS) entry which is preliminary data.</text>
</comment>
<evidence type="ECO:0000313" key="1">
    <source>
        <dbReference type="EMBL" id="MCF4098258.1"/>
    </source>
</evidence>
<evidence type="ECO:0008006" key="3">
    <source>
        <dbReference type="Google" id="ProtNLM"/>
    </source>
</evidence>
<accession>A0ABS9E5W1</accession>
<dbReference type="Proteomes" id="UP001201217">
    <property type="component" value="Unassembled WGS sequence"/>
</dbReference>
<proteinExistence type="predicted"/>
<name>A0ABS9E5W1_9HYPH</name>